<organism evidence="1">
    <name type="scientific">viral metagenome</name>
    <dbReference type="NCBI Taxonomy" id="1070528"/>
    <lineage>
        <taxon>unclassified sequences</taxon>
        <taxon>metagenomes</taxon>
        <taxon>organismal metagenomes</taxon>
    </lineage>
</organism>
<reference evidence="1" key="1">
    <citation type="submission" date="2020-03" db="EMBL/GenBank/DDBJ databases">
        <title>The deep terrestrial virosphere.</title>
        <authorList>
            <person name="Holmfeldt K."/>
            <person name="Nilsson E."/>
            <person name="Simone D."/>
            <person name="Lopez-Fernandez M."/>
            <person name="Wu X."/>
            <person name="de Brujin I."/>
            <person name="Lundin D."/>
            <person name="Andersson A."/>
            <person name="Bertilsson S."/>
            <person name="Dopson M."/>
        </authorList>
    </citation>
    <scope>NUCLEOTIDE SEQUENCE</scope>
    <source>
        <strain evidence="1">TM448B02115</strain>
    </source>
</reference>
<dbReference type="AlphaFoldDB" id="A0A6M3XVG0"/>
<sequence>MLCWYCKSSHMYPFESLGKGWFKCSDCGATWIEMPKPVSKKRKVTK</sequence>
<protein>
    <submittedName>
        <fullName evidence="1">Uncharacterized protein</fullName>
    </submittedName>
</protein>
<proteinExistence type="predicted"/>
<evidence type="ECO:0000313" key="1">
    <source>
        <dbReference type="EMBL" id="QJI00784.1"/>
    </source>
</evidence>
<name>A0A6M3XVG0_9ZZZZ</name>
<accession>A0A6M3XVG0</accession>
<gene>
    <name evidence="1" type="ORF">TM448B02115_0002</name>
</gene>
<dbReference type="EMBL" id="MT144876">
    <property type="protein sequence ID" value="QJI00784.1"/>
    <property type="molecule type" value="Genomic_DNA"/>
</dbReference>